<protein>
    <recommendedName>
        <fullName evidence="10">Actin-related protein 2/3 complex subunit</fullName>
    </recommendedName>
</protein>
<accession>A0A6P5AK96</accession>
<dbReference type="PANTHER" id="PTHR10709">
    <property type="entry name" value="ACTIN-RELATED PROTEIN 2/3 COMPLEX SUBUNIT 1"/>
    <property type="match status" value="1"/>
</dbReference>
<dbReference type="GeneID" id="109487132"/>
<comment type="similarity">
    <text evidence="3 10">Belongs to the WD repeat ARPC1 family.</text>
</comment>
<evidence type="ECO:0000256" key="10">
    <source>
        <dbReference type="PIRNR" id="PIRNR038093"/>
    </source>
</evidence>
<reference evidence="14 15" key="1">
    <citation type="submission" date="2025-04" db="UniProtKB">
        <authorList>
            <consortium name="RefSeq"/>
        </authorList>
    </citation>
    <scope>IDENTIFICATION</scope>
    <source>
        <tissue evidence="14 15">Gonad</tissue>
    </source>
</reference>
<feature type="repeat" description="WD" evidence="11">
    <location>
        <begin position="55"/>
        <end position="86"/>
    </location>
</feature>
<evidence type="ECO:0000256" key="11">
    <source>
        <dbReference type="PROSITE-ProRule" id="PRU00221"/>
    </source>
</evidence>
<dbReference type="InterPro" id="IPR024977">
    <property type="entry name" value="Apc4-like_WD40_dom"/>
</dbReference>
<dbReference type="PIRSF" id="PIRSF038093">
    <property type="entry name" value="ARP2/3_su1"/>
    <property type="match status" value="1"/>
</dbReference>
<dbReference type="Gene3D" id="2.130.10.10">
    <property type="entry name" value="YVTN repeat-like/Quinoprotein amine dehydrogenase"/>
    <property type="match status" value="1"/>
</dbReference>
<dbReference type="GO" id="GO:0005634">
    <property type="term" value="C:nucleus"/>
    <property type="evidence" value="ECO:0007669"/>
    <property type="project" value="UniProtKB-SubCell"/>
</dbReference>
<name>A0A6P5AK96_BRABE</name>
<evidence type="ECO:0000256" key="2">
    <source>
        <dbReference type="ARBA" id="ARBA00004245"/>
    </source>
</evidence>
<organism evidence="13 14">
    <name type="scientific">Branchiostoma belcheri</name>
    <name type="common">Amphioxus</name>
    <dbReference type="NCBI Taxonomy" id="7741"/>
    <lineage>
        <taxon>Eukaryota</taxon>
        <taxon>Metazoa</taxon>
        <taxon>Chordata</taxon>
        <taxon>Cephalochordata</taxon>
        <taxon>Leptocardii</taxon>
        <taxon>Amphioxiformes</taxon>
        <taxon>Branchiostomatidae</taxon>
        <taxon>Branchiostoma</taxon>
    </lineage>
</organism>
<evidence type="ECO:0000256" key="3">
    <source>
        <dbReference type="ARBA" id="ARBA00006260"/>
    </source>
</evidence>
<dbReference type="KEGG" id="bbel:109487132"/>
<evidence type="ECO:0000259" key="12">
    <source>
        <dbReference type="Pfam" id="PF12894"/>
    </source>
</evidence>
<keyword evidence="7 10" id="KW-0009">Actin-binding</keyword>
<keyword evidence="5 11" id="KW-0853">WD repeat</keyword>
<keyword evidence="4 10" id="KW-0963">Cytoplasm</keyword>
<dbReference type="FunFam" id="2.130.10.10:FF:000030">
    <property type="entry name" value="Actin-related protein 2/3 complex subunit"/>
    <property type="match status" value="1"/>
</dbReference>
<evidence type="ECO:0000256" key="4">
    <source>
        <dbReference type="ARBA" id="ARBA00022490"/>
    </source>
</evidence>
<feature type="domain" description="Anaphase-promoting complex subunit 4-like WD40" evidence="12">
    <location>
        <begin position="109"/>
        <end position="183"/>
    </location>
</feature>
<dbReference type="InterPro" id="IPR001680">
    <property type="entry name" value="WD40_rpt"/>
</dbReference>
<dbReference type="InterPro" id="IPR036322">
    <property type="entry name" value="WD40_repeat_dom_sf"/>
</dbReference>
<dbReference type="SUPFAM" id="SSF50978">
    <property type="entry name" value="WD40 repeat-like"/>
    <property type="match status" value="1"/>
</dbReference>
<dbReference type="GO" id="GO:0034314">
    <property type="term" value="P:Arp2/3 complex-mediated actin nucleation"/>
    <property type="evidence" value="ECO:0007669"/>
    <property type="project" value="UniProtKB-UniRule"/>
</dbReference>
<dbReference type="Pfam" id="PF00400">
    <property type="entry name" value="WD40"/>
    <property type="match status" value="1"/>
</dbReference>
<keyword evidence="8 10" id="KW-0206">Cytoskeleton</keyword>
<dbReference type="PANTHER" id="PTHR10709:SF2">
    <property type="entry name" value="ACTIN-RELATED PROTEIN 2_3 COMPLEX SUBUNIT"/>
    <property type="match status" value="1"/>
</dbReference>
<dbReference type="RefSeq" id="XP_019646664.1">
    <property type="nucleotide sequence ID" value="XM_019791105.1"/>
</dbReference>
<dbReference type="GO" id="GO:0005885">
    <property type="term" value="C:Arp2/3 protein complex"/>
    <property type="evidence" value="ECO:0007669"/>
    <property type="project" value="UniProtKB-UniRule"/>
</dbReference>
<evidence type="ECO:0000313" key="14">
    <source>
        <dbReference type="RefSeq" id="XP_019646664.1"/>
    </source>
</evidence>
<proteinExistence type="inferred from homology"/>
<evidence type="ECO:0000256" key="8">
    <source>
        <dbReference type="ARBA" id="ARBA00023212"/>
    </source>
</evidence>
<dbReference type="InterPro" id="IPR015943">
    <property type="entry name" value="WD40/YVTN_repeat-like_dom_sf"/>
</dbReference>
<dbReference type="Proteomes" id="UP000515135">
    <property type="component" value="Unplaced"/>
</dbReference>
<dbReference type="PROSITE" id="PS50082">
    <property type="entry name" value="WD_REPEATS_2"/>
    <property type="match status" value="1"/>
</dbReference>
<dbReference type="OrthoDB" id="406844at2759"/>
<evidence type="ECO:0000256" key="5">
    <source>
        <dbReference type="ARBA" id="ARBA00022574"/>
    </source>
</evidence>
<keyword evidence="9" id="KW-0539">Nucleus</keyword>
<dbReference type="AlphaFoldDB" id="A0A6P5AK96"/>
<dbReference type="Pfam" id="PF12894">
    <property type="entry name" value="ANAPC4_WD40"/>
    <property type="match status" value="1"/>
</dbReference>
<evidence type="ECO:0000256" key="6">
    <source>
        <dbReference type="ARBA" id="ARBA00022737"/>
    </source>
</evidence>
<evidence type="ECO:0000256" key="1">
    <source>
        <dbReference type="ARBA" id="ARBA00004123"/>
    </source>
</evidence>
<comment type="function">
    <text evidence="10">Functions as component of the Arp2/3 complex which is involved in regulation of actin polymerization and together with an activating nucleation-promoting factor (NPF) mediates the formation of branched actin networks.</text>
</comment>
<dbReference type="InterPro" id="IPR017383">
    <property type="entry name" value="ARPC1"/>
</dbReference>
<dbReference type="SMART" id="SM00320">
    <property type="entry name" value="WD40"/>
    <property type="match status" value="6"/>
</dbReference>
<gene>
    <name evidence="14 15" type="primary">LOC109487132</name>
</gene>
<evidence type="ECO:0000313" key="15">
    <source>
        <dbReference type="RefSeq" id="XP_019646672.1"/>
    </source>
</evidence>
<dbReference type="GO" id="GO:0051015">
    <property type="term" value="F:actin filament binding"/>
    <property type="evidence" value="ECO:0007669"/>
    <property type="project" value="TreeGrafter"/>
</dbReference>
<dbReference type="RefSeq" id="XP_019646672.1">
    <property type="nucleotide sequence ID" value="XM_019791113.1"/>
</dbReference>
<sequence length="378" mass="42126">MSLPQQHSFGYGPVTCAAFNKDRTQVALSPNNSEVHIYALRGKSWEKIHELKEHNNAHGQCVTGIDWAPESNRIVTCGADRNAYVWVIQDGSWRPTLVILRINRAATCVKWSPKEDKFAVGSGSRLISVCYFERENNWWVSKHIKKPIRSTITCLDWHPNNILLAAGSSDFKARVFSAYVKEMESKPGPTTWGTKMPFGHLMAEFSNNTGGWVHSVCFSQSGEKLCWVGHDSSLSVVDSANGMVHTSNTTEFLPFLSCTWVTNNSIVVAGHGCLPMLYLHDDQGNITFLHKLDKSSSQSGGGETISAMKRFQTMDRMAATEVSTTDPNTIHQNTITQVMVHTGSKEQCEKFVTVAMDGKMVTWDFKSLEKSIQGLKLM</sequence>
<dbReference type="PROSITE" id="PS50294">
    <property type="entry name" value="WD_REPEATS_REGION"/>
    <property type="match status" value="1"/>
</dbReference>
<evidence type="ECO:0000256" key="9">
    <source>
        <dbReference type="ARBA" id="ARBA00023242"/>
    </source>
</evidence>
<evidence type="ECO:0000313" key="13">
    <source>
        <dbReference type="Proteomes" id="UP000515135"/>
    </source>
</evidence>
<keyword evidence="13" id="KW-1185">Reference proteome</keyword>
<comment type="subcellular location">
    <subcellularLocation>
        <location evidence="2">Cytoplasm</location>
        <location evidence="2">Cytoskeleton</location>
    </subcellularLocation>
    <subcellularLocation>
        <location evidence="1">Nucleus</location>
    </subcellularLocation>
</comment>
<keyword evidence="6" id="KW-0677">Repeat</keyword>
<evidence type="ECO:0000256" key="7">
    <source>
        <dbReference type="ARBA" id="ARBA00023203"/>
    </source>
</evidence>